<dbReference type="InterPro" id="IPR017871">
    <property type="entry name" value="ABC_transporter-like_CS"/>
</dbReference>
<dbReference type="InterPro" id="IPR050107">
    <property type="entry name" value="ABC_carbohydrate_import_ATPase"/>
</dbReference>
<dbReference type="PANTHER" id="PTHR43790:SF3">
    <property type="entry name" value="D-ALLOSE IMPORT ATP-BINDING PROTEIN ALSA-RELATED"/>
    <property type="match status" value="1"/>
</dbReference>
<evidence type="ECO:0000256" key="7">
    <source>
        <dbReference type="ARBA" id="ARBA00022967"/>
    </source>
</evidence>
<evidence type="ECO:0000259" key="9">
    <source>
        <dbReference type="PROSITE" id="PS50893"/>
    </source>
</evidence>
<keyword evidence="3" id="KW-0762">Sugar transport</keyword>
<keyword evidence="2" id="KW-1003">Cell membrane</keyword>
<dbReference type="SMART" id="SM00382">
    <property type="entry name" value="AAA"/>
    <property type="match status" value="2"/>
</dbReference>
<keyword evidence="1" id="KW-0813">Transport</keyword>
<keyword evidence="11" id="KW-1185">Reference proteome</keyword>
<dbReference type="CDD" id="cd03215">
    <property type="entry name" value="ABC_Carb_Monos_II"/>
    <property type="match status" value="1"/>
</dbReference>
<dbReference type="InterPro" id="IPR003439">
    <property type="entry name" value="ABC_transporter-like_ATP-bd"/>
</dbReference>
<dbReference type="OrthoDB" id="9771863at2"/>
<evidence type="ECO:0000313" key="11">
    <source>
        <dbReference type="Proteomes" id="UP000284277"/>
    </source>
</evidence>
<dbReference type="GO" id="GO:0005524">
    <property type="term" value="F:ATP binding"/>
    <property type="evidence" value="ECO:0007669"/>
    <property type="project" value="UniProtKB-KW"/>
</dbReference>
<dbReference type="PANTHER" id="PTHR43790">
    <property type="entry name" value="CARBOHYDRATE TRANSPORT ATP-BINDING PROTEIN MG119-RELATED"/>
    <property type="match status" value="1"/>
</dbReference>
<keyword evidence="7" id="KW-1278">Translocase</keyword>
<dbReference type="Proteomes" id="UP000284277">
    <property type="component" value="Unassembled WGS sequence"/>
</dbReference>
<sequence>MNEIKLEMKDISIEFPGVKALNGVDFSLTSGKIHALVGANGAGKSTLMKVLAGVNTHYTGQIYVGGEPVEIRCPKDAKNLGIEIVFQEVDTALIPYLTVAENVMFNTLVNKMGKRQMVNWKEMRQSAREVLKKLNVDVDVNKQVSALTLAQKQMVLIARCVVGKCRFLILDEPTAPLSNSETQELFRVVRELAKENVGVVFISHRLSELYEICESITVMRDGMLVIDLPLTKELEVNTLVEHMLGRSYEDNYIKKNCQIGGPLLEIEDLTEKEERVKHITMTIHEGEIVGVAGLVGAGKTELCKTLFSAYQHGSGIMKLKGKVMKAKGPMQAVKSGLALVPEERRKEGVLITDPVVSNITVAAMEKYTNRLSVVNKKREKEDARKMIKDLGIKTPSEQQMVALLSGGNQQKVVVGKWLNKDSEVYIFDEPTKGIDVGAKQDMYELIEGLAARGKGIIYATCEFQEVLSICDRIYVMYDGEIIKELKAADTCEKELLYYSTGGK</sequence>
<evidence type="ECO:0000256" key="3">
    <source>
        <dbReference type="ARBA" id="ARBA00022597"/>
    </source>
</evidence>
<evidence type="ECO:0000256" key="8">
    <source>
        <dbReference type="ARBA" id="ARBA00023136"/>
    </source>
</evidence>
<evidence type="ECO:0000256" key="4">
    <source>
        <dbReference type="ARBA" id="ARBA00022737"/>
    </source>
</evidence>
<evidence type="ECO:0000256" key="6">
    <source>
        <dbReference type="ARBA" id="ARBA00022840"/>
    </source>
</evidence>
<evidence type="ECO:0000256" key="1">
    <source>
        <dbReference type="ARBA" id="ARBA00022448"/>
    </source>
</evidence>
<dbReference type="GO" id="GO:0016887">
    <property type="term" value="F:ATP hydrolysis activity"/>
    <property type="evidence" value="ECO:0007669"/>
    <property type="project" value="InterPro"/>
</dbReference>
<dbReference type="PROSITE" id="PS00211">
    <property type="entry name" value="ABC_TRANSPORTER_1"/>
    <property type="match status" value="1"/>
</dbReference>
<keyword evidence="5" id="KW-0547">Nucleotide-binding</keyword>
<dbReference type="AlphaFoldDB" id="A0A419T7W0"/>
<evidence type="ECO:0000256" key="2">
    <source>
        <dbReference type="ARBA" id="ARBA00022475"/>
    </source>
</evidence>
<feature type="domain" description="ABC transporter" evidence="9">
    <location>
        <begin position="261"/>
        <end position="503"/>
    </location>
</feature>
<accession>A0A419T7W0</accession>
<dbReference type="Pfam" id="PF00005">
    <property type="entry name" value="ABC_tran"/>
    <property type="match status" value="2"/>
</dbReference>
<keyword evidence="8" id="KW-0472">Membrane</keyword>
<dbReference type="InterPro" id="IPR027417">
    <property type="entry name" value="P-loop_NTPase"/>
</dbReference>
<reference evidence="10 11" key="1">
    <citation type="submission" date="2016-08" db="EMBL/GenBank/DDBJ databases">
        <title>A new outlook on sporulation: Clostridium algidixylanolyticum.</title>
        <authorList>
            <person name="Poppleton D.I."/>
            <person name="Gribaldo S."/>
        </authorList>
    </citation>
    <scope>NUCLEOTIDE SEQUENCE [LARGE SCALE GENOMIC DNA]</scope>
    <source>
        <strain evidence="10 11">SPL73</strain>
    </source>
</reference>
<dbReference type="EMBL" id="MCIA01000006">
    <property type="protein sequence ID" value="RKD33644.1"/>
    <property type="molecule type" value="Genomic_DNA"/>
</dbReference>
<evidence type="ECO:0000256" key="5">
    <source>
        <dbReference type="ARBA" id="ARBA00022741"/>
    </source>
</evidence>
<protein>
    <submittedName>
        <fullName evidence="10">ABC transporter</fullName>
    </submittedName>
</protein>
<proteinExistence type="predicted"/>
<keyword evidence="6" id="KW-0067">ATP-binding</keyword>
<dbReference type="PROSITE" id="PS50893">
    <property type="entry name" value="ABC_TRANSPORTER_2"/>
    <property type="match status" value="2"/>
</dbReference>
<comment type="caution">
    <text evidence="10">The sequence shown here is derived from an EMBL/GenBank/DDBJ whole genome shotgun (WGS) entry which is preliminary data.</text>
</comment>
<organism evidence="10 11">
    <name type="scientific">Lacrimispora algidixylanolytica</name>
    <dbReference type="NCBI Taxonomy" id="94868"/>
    <lineage>
        <taxon>Bacteria</taxon>
        <taxon>Bacillati</taxon>
        <taxon>Bacillota</taxon>
        <taxon>Clostridia</taxon>
        <taxon>Lachnospirales</taxon>
        <taxon>Lachnospiraceae</taxon>
        <taxon>Lacrimispora</taxon>
    </lineage>
</organism>
<dbReference type="CDD" id="cd03216">
    <property type="entry name" value="ABC_Carb_Monos_I"/>
    <property type="match status" value="1"/>
</dbReference>
<keyword evidence="4" id="KW-0677">Repeat</keyword>
<dbReference type="Gene3D" id="3.40.50.300">
    <property type="entry name" value="P-loop containing nucleotide triphosphate hydrolases"/>
    <property type="match status" value="2"/>
</dbReference>
<gene>
    <name evidence="10" type="ORF">BET01_14015</name>
</gene>
<dbReference type="InterPro" id="IPR003593">
    <property type="entry name" value="AAA+_ATPase"/>
</dbReference>
<dbReference type="SUPFAM" id="SSF52540">
    <property type="entry name" value="P-loop containing nucleoside triphosphate hydrolases"/>
    <property type="match status" value="2"/>
</dbReference>
<evidence type="ECO:0000313" key="10">
    <source>
        <dbReference type="EMBL" id="RKD33644.1"/>
    </source>
</evidence>
<feature type="domain" description="ABC transporter" evidence="9">
    <location>
        <begin position="6"/>
        <end position="246"/>
    </location>
</feature>
<dbReference type="RefSeq" id="WP_120195699.1">
    <property type="nucleotide sequence ID" value="NZ_MCIA01000006.1"/>
</dbReference>
<name>A0A419T7W0_9FIRM</name>